<comment type="cofactor">
    <cofactor evidence="7">
        <name>Fe cation</name>
        <dbReference type="ChEBI" id="CHEBI:24875"/>
    </cofactor>
    <text evidence="7">Binds 1 Fe cation per subunit.</text>
</comment>
<keyword evidence="5 7" id="KW-0560">Oxidoreductase</keyword>
<dbReference type="InterPro" id="IPR014710">
    <property type="entry name" value="RmlC-like_jellyroll"/>
</dbReference>
<dbReference type="CDD" id="cd10548">
    <property type="entry name" value="cupin_CDO"/>
    <property type="match status" value="1"/>
</dbReference>
<dbReference type="SUPFAM" id="SSF51182">
    <property type="entry name" value="RmlC-like cupins"/>
    <property type="match status" value="1"/>
</dbReference>
<sequence length="214" mass="23792">MDSFTDLIKAIGAALGPTSGLDSDEVNHNELIALMEHYESDEADWSSYALGDTSRNYTRNLVDNTNGKSNVLVVVWNPGKGSPIHDHANAHCIMKILKGSLRETVYSEPTQEGEAPLPLRVTTYVENQVTYISDKIGLHKIENTSGKEPAFSLHLYTPPHAHNHGFNLFDEKSGKRLHIKSAPLYSEHGRLCDGDSQARSGHEKHKETSQWCML</sequence>
<evidence type="ECO:0000313" key="9">
    <source>
        <dbReference type="Proteomes" id="UP001345013"/>
    </source>
</evidence>
<evidence type="ECO:0000256" key="1">
    <source>
        <dbReference type="ARBA" id="ARBA00006622"/>
    </source>
</evidence>
<dbReference type="PANTHER" id="PTHR12918:SF1">
    <property type="entry name" value="CYSTEINE DIOXYGENASE TYPE 1"/>
    <property type="match status" value="1"/>
</dbReference>
<accession>A0ABR0KJZ9</accession>
<name>A0ABR0KJZ9_9EURO</name>
<keyword evidence="9" id="KW-1185">Reference proteome</keyword>
<evidence type="ECO:0000256" key="4">
    <source>
        <dbReference type="ARBA" id="ARBA00022964"/>
    </source>
</evidence>
<comment type="catalytic activity">
    <reaction evidence="7">
        <text>L-cysteine + O2 = 3-sulfino-L-alanine + H(+)</text>
        <dbReference type="Rhea" id="RHEA:20441"/>
        <dbReference type="ChEBI" id="CHEBI:15378"/>
        <dbReference type="ChEBI" id="CHEBI:15379"/>
        <dbReference type="ChEBI" id="CHEBI:35235"/>
        <dbReference type="ChEBI" id="CHEBI:61085"/>
        <dbReference type="EC" id="1.13.11.20"/>
    </reaction>
</comment>
<comment type="similarity">
    <text evidence="1 7">Belongs to the cysteine dioxygenase family.</text>
</comment>
<dbReference type="PANTHER" id="PTHR12918">
    <property type="entry name" value="CYSTEINE DIOXYGENASE"/>
    <property type="match status" value="1"/>
</dbReference>
<comment type="caution">
    <text evidence="8">The sequence shown here is derived from an EMBL/GenBank/DDBJ whole genome shotgun (WGS) entry which is preliminary data.</text>
</comment>
<evidence type="ECO:0000256" key="5">
    <source>
        <dbReference type="ARBA" id="ARBA00023002"/>
    </source>
</evidence>
<evidence type="ECO:0000256" key="2">
    <source>
        <dbReference type="ARBA" id="ARBA00013133"/>
    </source>
</evidence>
<keyword evidence="3 7" id="KW-0479">Metal-binding</keyword>
<evidence type="ECO:0000256" key="3">
    <source>
        <dbReference type="ARBA" id="ARBA00022723"/>
    </source>
</evidence>
<gene>
    <name evidence="8" type="ORF">LTR24_001756</name>
</gene>
<protein>
    <recommendedName>
        <fullName evidence="2 7">Cysteine dioxygenase</fullName>
        <ecNumber evidence="2 7">1.13.11.20</ecNumber>
    </recommendedName>
</protein>
<keyword evidence="6 7" id="KW-0408">Iron</keyword>
<evidence type="ECO:0000256" key="7">
    <source>
        <dbReference type="RuleBase" id="RU366010"/>
    </source>
</evidence>
<proteinExistence type="inferred from homology"/>
<dbReference type="InterPro" id="IPR011051">
    <property type="entry name" value="RmlC_Cupin_sf"/>
</dbReference>
<keyword evidence="4 7" id="KW-0223">Dioxygenase</keyword>
<dbReference type="EC" id="1.13.11.20" evidence="2 7"/>
<evidence type="ECO:0000256" key="6">
    <source>
        <dbReference type="ARBA" id="ARBA00023004"/>
    </source>
</evidence>
<dbReference type="Pfam" id="PF05995">
    <property type="entry name" value="CDO_I"/>
    <property type="match status" value="1"/>
</dbReference>
<organism evidence="8 9">
    <name type="scientific">Lithohypha guttulata</name>
    <dbReference type="NCBI Taxonomy" id="1690604"/>
    <lineage>
        <taxon>Eukaryota</taxon>
        <taxon>Fungi</taxon>
        <taxon>Dikarya</taxon>
        <taxon>Ascomycota</taxon>
        <taxon>Pezizomycotina</taxon>
        <taxon>Eurotiomycetes</taxon>
        <taxon>Chaetothyriomycetidae</taxon>
        <taxon>Chaetothyriales</taxon>
        <taxon>Trichomeriaceae</taxon>
        <taxon>Lithohypha</taxon>
    </lineage>
</organism>
<reference evidence="8 9" key="1">
    <citation type="submission" date="2023-08" db="EMBL/GenBank/DDBJ databases">
        <title>Black Yeasts Isolated from many extreme environments.</title>
        <authorList>
            <person name="Coleine C."/>
            <person name="Stajich J.E."/>
            <person name="Selbmann L."/>
        </authorList>
    </citation>
    <scope>NUCLEOTIDE SEQUENCE [LARGE SCALE GENOMIC DNA]</scope>
    <source>
        <strain evidence="8 9">CCFEE 5885</strain>
    </source>
</reference>
<dbReference type="InterPro" id="IPR010300">
    <property type="entry name" value="CDO_1"/>
</dbReference>
<dbReference type="Proteomes" id="UP001345013">
    <property type="component" value="Unassembled WGS sequence"/>
</dbReference>
<dbReference type="Gene3D" id="2.60.120.10">
    <property type="entry name" value="Jelly Rolls"/>
    <property type="match status" value="1"/>
</dbReference>
<evidence type="ECO:0000313" key="8">
    <source>
        <dbReference type="EMBL" id="KAK5098650.1"/>
    </source>
</evidence>
<dbReference type="EMBL" id="JAVRRG010000013">
    <property type="protein sequence ID" value="KAK5098650.1"/>
    <property type="molecule type" value="Genomic_DNA"/>
</dbReference>